<dbReference type="Gene3D" id="3.40.50.150">
    <property type="entry name" value="Vaccinia Virus protein VP39"/>
    <property type="match status" value="1"/>
</dbReference>
<dbReference type="GO" id="GO:0008171">
    <property type="term" value="F:O-methyltransferase activity"/>
    <property type="evidence" value="ECO:0007669"/>
    <property type="project" value="InterPro"/>
</dbReference>
<dbReference type="SUPFAM" id="SSF53335">
    <property type="entry name" value="S-adenosyl-L-methionine-dependent methyltransferases"/>
    <property type="match status" value="1"/>
</dbReference>
<evidence type="ECO:0000256" key="1">
    <source>
        <dbReference type="ARBA" id="ARBA00022603"/>
    </source>
</evidence>
<comment type="caution">
    <text evidence="4">The sequence shown here is derived from an EMBL/GenBank/DDBJ whole genome shotgun (WGS) entry which is preliminary data.</text>
</comment>
<dbReference type="InterPro" id="IPR029063">
    <property type="entry name" value="SAM-dependent_MTases_sf"/>
</dbReference>
<sequence length="221" mass="24118">MTARSHGLSGPMQDYLLANGVREPEIVRRLREETLKLGEASWASAPEQGQFLSMLALISGARSFLEVGTFTGYTALWMALTMPEDAEIVTLDLVDQFAAIGRPYWQEAGVEGRIDLRLGDASDTLTALAGEGRSESFDMAYIDANKQKYPAYYEMVLGLLKPGGLIVADNMFWGGSVADPDDRKKSTNGIRTLAKTAHDDPRVDVSMLPLGDGMLLVRKKG</sequence>
<evidence type="ECO:0000256" key="3">
    <source>
        <dbReference type="ARBA" id="ARBA00022691"/>
    </source>
</evidence>
<evidence type="ECO:0000313" key="5">
    <source>
        <dbReference type="Proteomes" id="UP000249299"/>
    </source>
</evidence>
<accession>A0A327JGW0</accession>
<evidence type="ECO:0000313" key="4">
    <source>
        <dbReference type="EMBL" id="RAI25640.1"/>
    </source>
</evidence>
<dbReference type="GO" id="GO:0032259">
    <property type="term" value="P:methylation"/>
    <property type="evidence" value="ECO:0007669"/>
    <property type="project" value="UniProtKB-KW"/>
</dbReference>
<dbReference type="OrthoDB" id="5764702at2"/>
<protein>
    <submittedName>
        <fullName evidence="4">SAM-dependent methyltransferase</fullName>
    </submittedName>
</protein>
<name>A0A327JGW0_9HYPH</name>
<dbReference type="Proteomes" id="UP000249299">
    <property type="component" value="Unassembled WGS sequence"/>
</dbReference>
<dbReference type="RefSeq" id="WP_111435653.1">
    <property type="nucleotide sequence ID" value="NZ_JACIGG010000024.1"/>
</dbReference>
<dbReference type="PANTHER" id="PTHR10509:SF14">
    <property type="entry name" value="CAFFEOYL-COA O-METHYLTRANSFERASE 3-RELATED"/>
    <property type="match status" value="1"/>
</dbReference>
<dbReference type="Pfam" id="PF01596">
    <property type="entry name" value="Methyltransf_3"/>
    <property type="match status" value="1"/>
</dbReference>
<keyword evidence="1 4" id="KW-0489">Methyltransferase</keyword>
<reference evidence="4 5" key="1">
    <citation type="submission" date="2017-07" db="EMBL/GenBank/DDBJ databases">
        <title>Draft Genome Sequences of Select Purple Nonsulfur Bacteria.</title>
        <authorList>
            <person name="Lasarre B."/>
            <person name="Mckinlay J.B."/>
        </authorList>
    </citation>
    <scope>NUCLEOTIDE SEQUENCE [LARGE SCALE GENOMIC DNA]</scope>
    <source>
        <strain evidence="4 5">DSM 11290</strain>
    </source>
</reference>
<dbReference type="PANTHER" id="PTHR10509">
    <property type="entry name" value="O-METHYLTRANSFERASE-RELATED"/>
    <property type="match status" value="1"/>
</dbReference>
<dbReference type="InterPro" id="IPR050362">
    <property type="entry name" value="Cation-dep_OMT"/>
</dbReference>
<keyword evidence="2 4" id="KW-0808">Transferase</keyword>
<dbReference type="InterPro" id="IPR002935">
    <property type="entry name" value="SAM_O-MeTrfase"/>
</dbReference>
<dbReference type="GO" id="GO:0008757">
    <property type="term" value="F:S-adenosylmethionine-dependent methyltransferase activity"/>
    <property type="evidence" value="ECO:0007669"/>
    <property type="project" value="TreeGrafter"/>
</dbReference>
<keyword evidence="3" id="KW-0949">S-adenosyl-L-methionine</keyword>
<dbReference type="PROSITE" id="PS51682">
    <property type="entry name" value="SAM_OMT_I"/>
    <property type="match status" value="1"/>
</dbReference>
<evidence type="ECO:0000256" key="2">
    <source>
        <dbReference type="ARBA" id="ARBA00022679"/>
    </source>
</evidence>
<keyword evidence="5" id="KW-1185">Reference proteome</keyword>
<gene>
    <name evidence="4" type="ORF">CH339_17330</name>
</gene>
<proteinExistence type="predicted"/>
<organism evidence="4 5">
    <name type="scientific">Rhodobium orientis</name>
    <dbReference type="NCBI Taxonomy" id="34017"/>
    <lineage>
        <taxon>Bacteria</taxon>
        <taxon>Pseudomonadati</taxon>
        <taxon>Pseudomonadota</taxon>
        <taxon>Alphaproteobacteria</taxon>
        <taxon>Hyphomicrobiales</taxon>
        <taxon>Rhodobiaceae</taxon>
        <taxon>Rhodobium</taxon>
    </lineage>
</organism>
<dbReference type="CDD" id="cd02440">
    <property type="entry name" value="AdoMet_MTases"/>
    <property type="match status" value="1"/>
</dbReference>
<dbReference type="AlphaFoldDB" id="A0A327JGW0"/>
<dbReference type="EMBL" id="NPEV01000043">
    <property type="protein sequence ID" value="RAI25640.1"/>
    <property type="molecule type" value="Genomic_DNA"/>
</dbReference>